<reference evidence="2 3" key="1">
    <citation type="submission" date="2015-11" db="EMBL/GenBank/DDBJ databases">
        <title>Genomic analysis of 38 Legionella species identifies large and diverse effector repertoires.</title>
        <authorList>
            <person name="Burstein D."/>
            <person name="Amaro F."/>
            <person name="Zusman T."/>
            <person name="Lifshitz Z."/>
            <person name="Cohen O."/>
            <person name="Gilbert J.A."/>
            <person name="Pupko T."/>
            <person name="Shuman H.A."/>
            <person name="Segal G."/>
        </authorList>
    </citation>
    <scope>NUCLEOTIDE SEQUENCE [LARGE SCALE GENOMIC DNA]</scope>
    <source>
        <strain evidence="2 3">BL-540</strain>
    </source>
</reference>
<feature type="domain" description="N-acetyltransferase" evidence="1">
    <location>
        <begin position="2"/>
        <end position="162"/>
    </location>
</feature>
<gene>
    <name evidence="2" type="ORF">Ljor_1369</name>
</gene>
<evidence type="ECO:0000259" key="1">
    <source>
        <dbReference type="PROSITE" id="PS51186"/>
    </source>
</evidence>
<dbReference type="Gene3D" id="3.40.630.30">
    <property type="match status" value="1"/>
</dbReference>
<keyword evidence="2" id="KW-0808">Transferase</keyword>
<keyword evidence="3" id="KW-1185">Reference proteome</keyword>
<dbReference type="InterPro" id="IPR000182">
    <property type="entry name" value="GNAT_dom"/>
</dbReference>
<evidence type="ECO:0000313" key="3">
    <source>
        <dbReference type="Proteomes" id="UP000055035"/>
    </source>
</evidence>
<dbReference type="SUPFAM" id="SSF55729">
    <property type="entry name" value="Acyl-CoA N-acyltransferases (Nat)"/>
    <property type="match status" value="1"/>
</dbReference>
<dbReference type="Gene3D" id="3.40.50.300">
    <property type="entry name" value="P-loop containing nucleotide triphosphate hydrolases"/>
    <property type="match status" value="1"/>
</dbReference>
<dbReference type="InterPro" id="IPR016181">
    <property type="entry name" value="Acyl_CoA_acyltransferase"/>
</dbReference>
<dbReference type="PATRIC" id="fig|456.5.peg.1464"/>
<dbReference type="PROSITE" id="PS51186">
    <property type="entry name" value="GNAT"/>
    <property type="match status" value="1"/>
</dbReference>
<name>A0A0W0VA75_9GAMM</name>
<dbReference type="InterPro" id="IPR027417">
    <property type="entry name" value="P-loop_NTPase"/>
</dbReference>
<organism evidence="2 3">
    <name type="scientific">Legionella jordanis</name>
    <dbReference type="NCBI Taxonomy" id="456"/>
    <lineage>
        <taxon>Bacteria</taxon>
        <taxon>Pseudomonadati</taxon>
        <taxon>Pseudomonadota</taxon>
        <taxon>Gammaproteobacteria</taxon>
        <taxon>Legionellales</taxon>
        <taxon>Legionellaceae</taxon>
        <taxon>Legionella</taxon>
    </lineage>
</organism>
<dbReference type="OrthoDB" id="5296079at2"/>
<dbReference type="SUPFAM" id="SSF52540">
    <property type="entry name" value="P-loop containing nucleoside triphosphate hydrolases"/>
    <property type="match status" value="1"/>
</dbReference>
<dbReference type="AlphaFoldDB" id="A0A0W0VA75"/>
<protein>
    <submittedName>
        <fullName evidence="2">GNAT family acetyltransferase</fullName>
    </submittedName>
</protein>
<dbReference type="Pfam" id="PF13523">
    <property type="entry name" value="Acetyltransf_8"/>
    <property type="match status" value="1"/>
</dbReference>
<dbReference type="PANTHER" id="PTHR37816:SF1">
    <property type="entry name" value="TOXIN"/>
    <property type="match status" value="1"/>
</dbReference>
<dbReference type="Proteomes" id="UP000055035">
    <property type="component" value="Unassembled WGS sequence"/>
</dbReference>
<sequence length="330" mass="38962">MIFFKPLKNKDISILHAWLQLAHIREFWDDGHRKLGAVKKHYLKDDGTMRFIISIGDEPIGYIQQYPIERHHPFWIYTQSFPCVGVDFFIGNYTYLGKGLAATILHEFIKKYCFMAAEILVDPDVNNYKALHTYKRLGFEVITDISSKGKAHQLLSLHQSINPPERILVVGKPGSGKASFTQALKKKLGLPLLYLDRLLSSRLADQEDRLAQLNPDMIHTENWIIEEHSFDSLQRHYPDAKLCLYLKFPRWHCYLRMLKHLFSKSSESKRNLTWREACSWTYLKYIWHWDFYSQILLRELSKQYPEVTVMELGTKNEISKFEKYLLMVDK</sequence>
<dbReference type="GO" id="GO:0016747">
    <property type="term" value="F:acyltransferase activity, transferring groups other than amino-acyl groups"/>
    <property type="evidence" value="ECO:0007669"/>
    <property type="project" value="InterPro"/>
</dbReference>
<proteinExistence type="predicted"/>
<dbReference type="STRING" id="456.Ljor_1369"/>
<comment type="caution">
    <text evidence="2">The sequence shown here is derived from an EMBL/GenBank/DDBJ whole genome shotgun (WGS) entry which is preliminary data.</text>
</comment>
<dbReference type="EMBL" id="LNYJ01000011">
    <property type="protein sequence ID" value="KTD17063.1"/>
    <property type="molecule type" value="Genomic_DNA"/>
</dbReference>
<accession>A0A0W0VA75</accession>
<dbReference type="PANTHER" id="PTHR37816">
    <property type="entry name" value="YALI0E33011P"/>
    <property type="match status" value="1"/>
</dbReference>
<dbReference type="InterPro" id="IPR052922">
    <property type="entry name" value="Cytidylate_Kinase-2"/>
</dbReference>
<dbReference type="RefSeq" id="WP_058470861.1">
    <property type="nucleotide sequence ID" value="NZ_CAAAIC010000003.1"/>
</dbReference>
<evidence type="ECO:0000313" key="2">
    <source>
        <dbReference type="EMBL" id="KTD17063.1"/>
    </source>
</evidence>